<dbReference type="Gene3D" id="1.10.443.10">
    <property type="entry name" value="Intergrase catalytic core"/>
    <property type="match status" value="1"/>
</dbReference>
<dbReference type="InterPro" id="IPR010998">
    <property type="entry name" value="Integrase_recombinase_N"/>
</dbReference>
<dbReference type="EMBL" id="CP048222">
    <property type="protein sequence ID" value="QHT66181.1"/>
    <property type="molecule type" value="Genomic_DNA"/>
</dbReference>
<reference evidence="8 9" key="1">
    <citation type="submission" date="2020-01" db="EMBL/GenBank/DDBJ databases">
        <authorList>
            <person name="Kim M.K."/>
        </authorList>
    </citation>
    <scope>NUCLEOTIDE SEQUENCE [LARGE SCALE GENOMIC DNA]</scope>
    <source>
        <strain evidence="8 9">172606-1</strain>
    </source>
</reference>
<evidence type="ECO:0000256" key="1">
    <source>
        <dbReference type="ARBA" id="ARBA00008857"/>
    </source>
</evidence>
<dbReference type="SUPFAM" id="SSF56349">
    <property type="entry name" value="DNA breaking-rejoining enzymes"/>
    <property type="match status" value="1"/>
</dbReference>
<evidence type="ECO:0000256" key="4">
    <source>
        <dbReference type="ARBA" id="ARBA00023172"/>
    </source>
</evidence>
<evidence type="ECO:0000256" key="2">
    <source>
        <dbReference type="ARBA" id="ARBA00022908"/>
    </source>
</evidence>
<dbReference type="Pfam" id="PF13495">
    <property type="entry name" value="Phage_int_SAM_4"/>
    <property type="match status" value="1"/>
</dbReference>
<protein>
    <submittedName>
        <fullName evidence="8">Tyrosine-type recombinase/integrase</fullName>
    </submittedName>
</protein>
<keyword evidence="9" id="KW-1185">Reference proteome</keyword>
<evidence type="ECO:0000256" key="5">
    <source>
        <dbReference type="PROSITE-ProRule" id="PRU01248"/>
    </source>
</evidence>
<dbReference type="InterPro" id="IPR050090">
    <property type="entry name" value="Tyrosine_recombinase_XerCD"/>
</dbReference>
<dbReference type="PROSITE" id="PS51900">
    <property type="entry name" value="CB"/>
    <property type="match status" value="1"/>
</dbReference>
<evidence type="ECO:0000259" key="7">
    <source>
        <dbReference type="PROSITE" id="PS51900"/>
    </source>
</evidence>
<dbReference type="AlphaFoldDB" id="A0A6C0GDY5"/>
<dbReference type="Pfam" id="PF00589">
    <property type="entry name" value="Phage_integrase"/>
    <property type="match status" value="1"/>
</dbReference>
<dbReference type="RefSeq" id="WP_162442249.1">
    <property type="nucleotide sequence ID" value="NZ_CP048222.1"/>
</dbReference>
<dbReference type="InterPro" id="IPR011010">
    <property type="entry name" value="DNA_brk_join_enz"/>
</dbReference>
<dbReference type="Gene3D" id="1.10.150.130">
    <property type="match status" value="1"/>
</dbReference>
<dbReference type="GO" id="GO:0003677">
    <property type="term" value="F:DNA binding"/>
    <property type="evidence" value="ECO:0007669"/>
    <property type="project" value="UniProtKB-UniRule"/>
</dbReference>
<dbReference type="Proteomes" id="UP000480178">
    <property type="component" value="Chromosome"/>
</dbReference>
<keyword evidence="4" id="KW-0233">DNA recombination</keyword>
<dbReference type="InterPro" id="IPR044068">
    <property type="entry name" value="CB"/>
</dbReference>
<feature type="domain" description="Tyr recombinase" evidence="6">
    <location>
        <begin position="177"/>
        <end position="349"/>
    </location>
</feature>
<feature type="domain" description="Core-binding (CB)" evidence="7">
    <location>
        <begin position="77"/>
        <end position="160"/>
    </location>
</feature>
<dbReference type="InterPro" id="IPR004107">
    <property type="entry name" value="Integrase_SAM-like_N"/>
</dbReference>
<comment type="similarity">
    <text evidence="1">Belongs to the 'phage' integrase family.</text>
</comment>
<dbReference type="InterPro" id="IPR013762">
    <property type="entry name" value="Integrase-like_cat_sf"/>
</dbReference>
<dbReference type="PANTHER" id="PTHR30349:SF64">
    <property type="entry name" value="PROPHAGE INTEGRASE INTD-RELATED"/>
    <property type="match status" value="1"/>
</dbReference>
<sequence length="356" mass="41729">MRGRVRLLFLYEPSLVSLIKTFPFPRWDKENKWWSVVSTPLVLEQLKEFCQSKKWSFEEKQDERRSLRKPAKTIPKEHWREVPESFLSKLTLRRYSYKTIKVYKKLFREFINYYPTRPIDEITEGEILTYLRYLVSERAVSGSYQNQAINAIKFYYEQVLNGNRRFYYVERPAKEKTLPVVLSEGEVVLLLKSVGNIKHKCILMLLYSAGLRIGELLELQVGDVDIDRTQIHVKGAKGKKDRMTLLSPKTLPYLQEYLARYMPVKYFFEGANGGAYSESSSGQILRDALLRSGIDKPVTLHTLRHSFATHLLERGTDIRYIQTLLGHNSAKTTQLYTHITTKAMREVKSPFEHLQF</sequence>
<dbReference type="PROSITE" id="PS51898">
    <property type="entry name" value="TYR_RECOMBINASE"/>
    <property type="match status" value="1"/>
</dbReference>
<accession>A0A6C0GDY5</accession>
<dbReference type="GO" id="GO:0006310">
    <property type="term" value="P:DNA recombination"/>
    <property type="evidence" value="ECO:0007669"/>
    <property type="project" value="UniProtKB-KW"/>
</dbReference>
<dbReference type="PANTHER" id="PTHR30349">
    <property type="entry name" value="PHAGE INTEGRASE-RELATED"/>
    <property type="match status" value="1"/>
</dbReference>
<keyword evidence="2" id="KW-0229">DNA integration</keyword>
<evidence type="ECO:0000313" key="9">
    <source>
        <dbReference type="Proteomes" id="UP000480178"/>
    </source>
</evidence>
<keyword evidence="3 5" id="KW-0238">DNA-binding</keyword>
<dbReference type="NCBIfam" id="NF040815">
    <property type="entry name" value="recomb_XerA_Arch"/>
    <property type="match status" value="1"/>
</dbReference>
<evidence type="ECO:0000256" key="3">
    <source>
        <dbReference type="ARBA" id="ARBA00023125"/>
    </source>
</evidence>
<organism evidence="8 9">
    <name type="scientific">Rhodocytophaga rosea</name>
    <dbReference type="NCBI Taxonomy" id="2704465"/>
    <lineage>
        <taxon>Bacteria</taxon>
        <taxon>Pseudomonadati</taxon>
        <taxon>Bacteroidota</taxon>
        <taxon>Cytophagia</taxon>
        <taxon>Cytophagales</taxon>
        <taxon>Rhodocytophagaceae</taxon>
        <taxon>Rhodocytophaga</taxon>
    </lineage>
</organism>
<evidence type="ECO:0000313" key="8">
    <source>
        <dbReference type="EMBL" id="QHT66181.1"/>
    </source>
</evidence>
<dbReference type="GO" id="GO:0015074">
    <property type="term" value="P:DNA integration"/>
    <property type="evidence" value="ECO:0007669"/>
    <property type="project" value="UniProtKB-KW"/>
</dbReference>
<dbReference type="KEGG" id="rhoz:GXP67_05605"/>
<dbReference type="InterPro" id="IPR002104">
    <property type="entry name" value="Integrase_catalytic"/>
</dbReference>
<name>A0A6C0GDY5_9BACT</name>
<gene>
    <name evidence="8" type="ORF">GXP67_05605</name>
</gene>
<evidence type="ECO:0000259" key="6">
    <source>
        <dbReference type="PROSITE" id="PS51898"/>
    </source>
</evidence>
<proteinExistence type="inferred from homology"/>